<organism evidence="1 2">
    <name type="scientific">Actinomadura miaoliensis</name>
    <dbReference type="NCBI Taxonomy" id="430685"/>
    <lineage>
        <taxon>Bacteria</taxon>
        <taxon>Bacillati</taxon>
        <taxon>Actinomycetota</taxon>
        <taxon>Actinomycetes</taxon>
        <taxon>Streptosporangiales</taxon>
        <taxon>Thermomonosporaceae</taxon>
        <taxon>Actinomadura</taxon>
    </lineage>
</organism>
<proteinExistence type="predicted"/>
<reference evidence="2" key="1">
    <citation type="journal article" date="2019" name="Int. J. Syst. Evol. Microbiol.">
        <title>The Global Catalogue of Microorganisms (GCM) 10K type strain sequencing project: providing services to taxonomists for standard genome sequencing and annotation.</title>
        <authorList>
            <consortium name="The Broad Institute Genomics Platform"/>
            <consortium name="The Broad Institute Genome Sequencing Center for Infectious Disease"/>
            <person name="Wu L."/>
            <person name="Ma J."/>
        </authorList>
    </citation>
    <scope>NUCLEOTIDE SEQUENCE [LARGE SCALE GENOMIC DNA]</scope>
    <source>
        <strain evidence="2">JCM 16702</strain>
    </source>
</reference>
<accession>A0ABP7UWI8</accession>
<evidence type="ECO:0008006" key="3">
    <source>
        <dbReference type="Google" id="ProtNLM"/>
    </source>
</evidence>
<protein>
    <recommendedName>
        <fullName evidence="3">MFS transporter</fullName>
    </recommendedName>
</protein>
<dbReference type="SUPFAM" id="SSF103473">
    <property type="entry name" value="MFS general substrate transporter"/>
    <property type="match status" value="1"/>
</dbReference>
<dbReference type="EMBL" id="BAAAZG010000001">
    <property type="protein sequence ID" value="GAA4054554.1"/>
    <property type="molecule type" value="Genomic_DNA"/>
</dbReference>
<sequence>MTIIGIAGGATFAPLQQATMDGVDPRLAGTASGVSSTIRLVGGVLGTAMLGALLPARRRCNAPRPPRSR</sequence>
<dbReference type="Proteomes" id="UP001500683">
    <property type="component" value="Unassembled WGS sequence"/>
</dbReference>
<dbReference type="Gene3D" id="1.20.1250.20">
    <property type="entry name" value="MFS general substrate transporter like domains"/>
    <property type="match status" value="1"/>
</dbReference>
<comment type="caution">
    <text evidence="1">The sequence shown here is derived from an EMBL/GenBank/DDBJ whole genome shotgun (WGS) entry which is preliminary data.</text>
</comment>
<dbReference type="RefSeq" id="WP_344939340.1">
    <property type="nucleotide sequence ID" value="NZ_BAAAZG010000001.1"/>
</dbReference>
<keyword evidence="2" id="KW-1185">Reference proteome</keyword>
<gene>
    <name evidence="1" type="ORF">GCM10022214_01810</name>
</gene>
<dbReference type="InterPro" id="IPR036259">
    <property type="entry name" value="MFS_trans_sf"/>
</dbReference>
<evidence type="ECO:0000313" key="2">
    <source>
        <dbReference type="Proteomes" id="UP001500683"/>
    </source>
</evidence>
<name>A0ABP7UWI8_9ACTN</name>
<evidence type="ECO:0000313" key="1">
    <source>
        <dbReference type="EMBL" id="GAA4054554.1"/>
    </source>
</evidence>